<proteinExistence type="predicted"/>
<dbReference type="PANTHER" id="PTHR37314">
    <property type="entry name" value="SLR0142 PROTEIN"/>
    <property type="match status" value="1"/>
</dbReference>
<evidence type="ECO:0000313" key="3">
    <source>
        <dbReference type="Proteomes" id="UP000824192"/>
    </source>
</evidence>
<feature type="transmembrane region" description="Helical" evidence="1">
    <location>
        <begin position="167"/>
        <end position="187"/>
    </location>
</feature>
<name>A0A9D1RW50_9FIRM</name>
<keyword evidence="1" id="KW-0472">Membrane</keyword>
<evidence type="ECO:0000256" key="1">
    <source>
        <dbReference type="SAM" id="Phobius"/>
    </source>
</evidence>
<dbReference type="Proteomes" id="UP000824192">
    <property type="component" value="Unassembled WGS sequence"/>
</dbReference>
<organism evidence="2 3">
    <name type="scientific">Candidatus Flavonifractor merdipullorum</name>
    <dbReference type="NCBI Taxonomy" id="2838590"/>
    <lineage>
        <taxon>Bacteria</taxon>
        <taxon>Bacillati</taxon>
        <taxon>Bacillota</taxon>
        <taxon>Clostridia</taxon>
        <taxon>Eubacteriales</taxon>
        <taxon>Oscillospiraceae</taxon>
        <taxon>Flavonifractor</taxon>
    </lineage>
</organism>
<accession>A0A9D1RW50</accession>
<dbReference type="EMBL" id="DXGA01000158">
    <property type="protein sequence ID" value="HIW94358.1"/>
    <property type="molecule type" value="Genomic_DNA"/>
</dbReference>
<comment type="caution">
    <text evidence="2">The sequence shown here is derived from an EMBL/GenBank/DDBJ whole genome shotgun (WGS) entry which is preliminary data.</text>
</comment>
<dbReference type="PANTHER" id="PTHR37314:SF4">
    <property type="entry name" value="UPF0700 TRANSMEMBRANE PROTEIN YOAK"/>
    <property type="match status" value="1"/>
</dbReference>
<reference evidence="2" key="1">
    <citation type="journal article" date="2021" name="PeerJ">
        <title>Extensive microbial diversity within the chicken gut microbiome revealed by metagenomics and culture.</title>
        <authorList>
            <person name="Gilroy R."/>
            <person name="Ravi A."/>
            <person name="Getino M."/>
            <person name="Pursley I."/>
            <person name="Horton D.L."/>
            <person name="Alikhan N.F."/>
            <person name="Baker D."/>
            <person name="Gharbi K."/>
            <person name="Hall N."/>
            <person name="Watson M."/>
            <person name="Adriaenssens E.M."/>
            <person name="Foster-Nyarko E."/>
            <person name="Jarju S."/>
            <person name="Secka A."/>
            <person name="Antonio M."/>
            <person name="Oren A."/>
            <person name="Chaudhuri R.R."/>
            <person name="La Ragione R."/>
            <person name="Hildebrand F."/>
            <person name="Pallen M.J."/>
        </authorList>
    </citation>
    <scope>NUCLEOTIDE SEQUENCE</scope>
    <source>
        <strain evidence="2">ChiGjej6B6-1540</strain>
    </source>
</reference>
<protein>
    <submittedName>
        <fullName evidence="2">DUF1275 domain-containing protein</fullName>
    </submittedName>
</protein>
<sequence length="218" mass="23946">MSETFRLGAVLALAGGFLDAYTYLVRGKVFANAETGNMVLLGVNLLNGQWEKALGYVAPILAFAIGVVVAEAIKKRVQERSLHWRQISLLAEMVILLVVCFLPQSMNNAANVAVAFVCAVQVESFRKVHGNAFATTMCTGNLRSGTERLWQFLQSGKRESLTQAGRYYGIIFFFIVGAALGSFTSGILAERAVFVPCLLLFAAFLMMFWNDEKQGQEL</sequence>
<feature type="transmembrane region" description="Helical" evidence="1">
    <location>
        <begin position="193"/>
        <end position="210"/>
    </location>
</feature>
<feature type="transmembrane region" description="Helical" evidence="1">
    <location>
        <begin position="53"/>
        <end position="73"/>
    </location>
</feature>
<reference evidence="2" key="2">
    <citation type="submission" date="2021-04" db="EMBL/GenBank/DDBJ databases">
        <authorList>
            <person name="Gilroy R."/>
        </authorList>
    </citation>
    <scope>NUCLEOTIDE SEQUENCE</scope>
    <source>
        <strain evidence="2">ChiGjej6B6-1540</strain>
    </source>
</reference>
<dbReference type="InterPro" id="IPR010699">
    <property type="entry name" value="DUF1275"/>
</dbReference>
<dbReference type="Pfam" id="PF06912">
    <property type="entry name" value="DUF1275"/>
    <property type="match status" value="1"/>
</dbReference>
<dbReference type="AlphaFoldDB" id="A0A9D1RW50"/>
<gene>
    <name evidence="2" type="ORF">H9868_07445</name>
</gene>
<evidence type="ECO:0000313" key="2">
    <source>
        <dbReference type="EMBL" id="HIW94358.1"/>
    </source>
</evidence>
<keyword evidence="1" id="KW-0812">Transmembrane</keyword>
<keyword evidence="1" id="KW-1133">Transmembrane helix</keyword>